<dbReference type="EMBL" id="NOXX01000172">
    <property type="protein sequence ID" value="OYQ46051.1"/>
    <property type="molecule type" value="Genomic_DNA"/>
</dbReference>
<feature type="transmembrane region" description="Helical" evidence="7">
    <location>
        <begin position="214"/>
        <end position="235"/>
    </location>
</feature>
<evidence type="ECO:0000313" key="9">
    <source>
        <dbReference type="Proteomes" id="UP000216035"/>
    </source>
</evidence>
<dbReference type="GO" id="GO:0042158">
    <property type="term" value="P:lipoprotein biosynthetic process"/>
    <property type="evidence" value="ECO:0007669"/>
    <property type="project" value="InterPro"/>
</dbReference>
<feature type="transmembrane region" description="Helical" evidence="7">
    <location>
        <begin position="12"/>
        <end position="33"/>
    </location>
</feature>
<keyword evidence="5 7" id="KW-1133">Transmembrane helix</keyword>
<dbReference type="PANTHER" id="PTHR30589">
    <property type="entry name" value="PROLIPOPROTEIN DIACYLGLYCERYL TRANSFERASE"/>
    <property type="match status" value="1"/>
</dbReference>
<dbReference type="InterPro" id="IPR001640">
    <property type="entry name" value="Lgt"/>
</dbReference>
<feature type="transmembrane region" description="Helical" evidence="7">
    <location>
        <begin position="159"/>
        <end position="180"/>
    </location>
</feature>
<evidence type="ECO:0000256" key="6">
    <source>
        <dbReference type="ARBA" id="ARBA00023136"/>
    </source>
</evidence>
<dbReference type="GO" id="GO:0005886">
    <property type="term" value="C:plasma membrane"/>
    <property type="evidence" value="ECO:0007669"/>
    <property type="project" value="InterPro"/>
</dbReference>
<keyword evidence="6 7" id="KW-0472">Membrane</keyword>
<sequence>MKLPFEPELFGYLINVHLVFEYAAFFFGFRYYVYLKKSTADYISATNRLSILVGAVFGAFLGSRIVGALEDPLALMHGNNWEQLFQVKSIMGGLFGGTLGVELAKKFIGEQQSSGDLFTLPIILGIAIGRIGCFLAGMADFTYGIPTDFFLGMNLGDGISRHPLALYELFFLVVLFGVLASKRSKIKPQSGWLFKYFMLAYFAFRFLIEFLKPNTFYILGLSSIQWLCLVCWLYYTPDLLKKLKNAH</sequence>
<evidence type="ECO:0000256" key="5">
    <source>
        <dbReference type="ARBA" id="ARBA00022989"/>
    </source>
</evidence>
<proteinExistence type="inferred from homology"/>
<protein>
    <submittedName>
        <fullName evidence="8">Diacylglyceryl transferase</fullName>
    </submittedName>
</protein>
<dbReference type="RefSeq" id="WP_094485688.1">
    <property type="nucleotide sequence ID" value="NZ_NOXX01000172.1"/>
</dbReference>
<feature type="transmembrane region" description="Helical" evidence="7">
    <location>
        <begin position="45"/>
        <end position="65"/>
    </location>
</feature>
<evidence type="ECO:0000313" key="8">
    <source>
        <dbReference type="EMBL" id="OYQ46051.1"/>
    </source>
</evidence>
<keyword evidence="3 8" id="KW-0808">Transferase</keyword>
<feature type="transmembrane region" description="Helical" evidence="7">
    <location>
        <begin position="192"/>
        <end position="208"/>
    </location>
</feature>
<keyword evidence="9" id="KW-1185">Reference proteome</keyword>
<organism evidence="8 9">
    <name type="scientific">Flavobacterium aurantiibacter</name>
    <dbReference type="NCBI Taxonomy" id="2023067"/>
    <lineage>
        <taxon>Bacteria</taxon>
        <taxon>Pseudomonadati</taxon>
        <taxon>Bacteroidota</taxon>
        <taxon>Flavobacteriia</taxon>
        <taxon>Flavobacteriales</taxon>
        <taxon>Flavobacteriaceae</taxon>
        <taxon>Flavobacterium</taxon>
    </lineage>
</organism>
<dbReference type="PANTHER" id="PTHR30589:SF0">
    <property type="entry name" value="PHOSPHATIDYLGLYCEROL--PROLIPOPROTEIN DIACYLGLYCERYL TRANSFERASE"/>
    <property type="match status" value="1"/>
</dbReference>
<reference evidence="8 9" key="1">
    <citation type="submission" date="2017-07" db="EMBL/GenBank/DDBJ databases">
        <title>Flavobacterium cyanobacteriorum sp. nov., isolated from cyanobacterial aggregates in a eutrophic lake.</title>
        <authorList>
            <person name="Cai H."/>
        </authorList>
    </citation>
    <scope>NUCLEOTIDE SEQUENCE [LARGE SCALE GENOMIC DNA]</scope>
    <source>
        <strain evidence="8 9">TH167</strain>
    </source>
</reference>
<evidence type="ECO:0000256" key="2">
    <source>
        <dbReference type="ARBA" id="ARBA00022475"/>
    </source>
</evidence>
<gene>
    <name evidence="8" type="ORF">CHX27_05130</name>
</gene>
<keyword evidence="4 7" id="KW-0812">Transmembrane</keyword>
<dbReference type="Proteomes" id="UP000216035">
    <property type="component" value="Unassembled WGS sequence"/>
</dbReference>
<evidence type="ECO:0000256" key="7">
    <source>
        <dbReference type="SAM" id="Phobius"/>
    </source>
</evidence>
<evidence type="ECO:0000256" key="4">
    <source>
        <dbReference type="ARBA" id="ARBA00022692"/>
    </source>
</evidence>
<keyword evidence="2" id="KW-1003">Cell membrane</keyword>
<accession>A0A255ZXC7</accession>
<dbReference type="GO" id="GO:0008961">
    <property type="term" value="F:phosphatidylglycerol-prolipoprotein diacylglyceryl transferase activity"/>
    <property type="evidence" value="ECO:0007669"/>
    <property type="project" value="InterPro"/>
</dbReference>
<dbReference type="AlphaFoldDB" id="A0A255ZXC7"/>
<evidence type="ECO:0000256" key="3">
    <source>
        <dbReference type="ARBA" id="ARBA00022679"/>
    </source>
</evidence>
<feature type="transmembrane region" description="Helical" evidence="7">
    <location>
        <begin position="85"/>
        <end position="105"/>
    </location>
</feature>
<feature type="transmembrane region" description="Helical" evidence="7">
    <location>
        <begin position="117"/>
        <end position="139"/>
    </location>
</feature>
<comment type="caution">
    <text evidence="8">The sequence shown here is derived from an EMBL/GenBank/DDBJ whole genome shotgun (WGS) entry which is preliminary data.</text>
</comment>
<name>A0A255ZXC7_9FLAO</name>
<evidence type="ECO:0000256" key="1">
    <source>
        <dbReference type="ARBA" id="ARBA00007150"/>
    </source>
</evidence>
<dbReference type="Pfam" id="PF01790">
    <property type="entry name" value="LGT"/>
    <property type="match status" value="1"/>
</dbReference>
<dbReference type="OrthoDB" id="871140at2"/>
<comment type="similarity">
    <text evidence="1">Belongs to the Lgt family.</text>
</comment>